<reference evidence="3" key="1">
    <citation type="submission" date="2016-06" db="UniProtKB">
        <authorList>
            <consortium name="WormBaseParasite"/>
        </authorList>
    </citation>
    <scope>IDENTIFICATION</scope>
</reference>
<evidence type="ECO:0000313" key="3">
    <source>
        <dbReference type="WBParaSite" id="SSLN_0000748901-mRNA-1"/>
    </source>
</evidence>
<protein>
    <submittedName>
        <fullName evidence="1 3">Uncharacterized protein</fullName>
    </submittedName>
</protein>
<evidence type="ECO:0000313" key="1">
    <source>
        <dbReference type="EMBL" id="VDL93625.1"/>
    </source>
</evidence>
<evidence type="ECO:0000313" key="2">
    <source>
        <dbReference type="Proteomes" id="UP000275846"/>
    </source>
</evidence>
<reference evidence="1 2" key="2">
    <citation type="submission" date="2018-11" db="EMBL/GenBank/DDBJ databases">
        <authorList>
            <consortium name="Pathogen Informatics"/>
        </authorList>
    </citation>
    <scope>NUCLEOTIDE SEQUENCE [LARGE SCALE GENOMIC DNA]</scope>
    <source>
        <strain evidence="1 2">NST_G2</strain>
    </source>
</reference>
<dbReference type="WBParaSite" id="SSLN_0000748901-mRNA-1">
    <property type="protein sequence ID" value="SSLN_0000748901-mRNA-1"/>
    <property type="gene ID" value="SSLN_0000748901"/>
</dbReference>
<sequence length="210" mass="25450">MDSNYAMNQLGFAFRDHTTQDISKILAWYATDPFIRVRVYMIVKEDPARIFRTREPEPWKHYIEPHGPIEPYRLWLHDKRGLRKDDWHRVLEDCAESKQPRLFTVKFSRCLLLPLQKFHIRYYHENHHGLLKTQNELNDWWARHPARLLKDFVYRKPDYYLKHDKETRENCEKGTVPPYTPPPTRKMSDRCLHRLRFVTGNYQALDDGSV</sequence>
<gene>
    <name evidence="1" type="ORF">SSLN_LOCUS7240</name>
</gene>
<accession>A0A183SSP2</accession>
<dbReference type="AlphaFoldDB" id="A0A183SSP2"/>
<name>A0A183SSP2_SCHSO</name>
<dbReference type="OrthoDB" id="6225793at2759"/>
<keyword evidence="2" id="KW-1185">Reference proteome</keyword>
<organism evidence="3">
    <name type="scientific">Schistocephalus solidus</name>
    <name type="common">Tapeworm</name>
    <dbReference type="NCBI Taxonomy" id="70667"/>
    <lineage>
        <taxon>Eukaryota</taxon>
        <taxon>Metazoa</taxon>
        <taxon>Spiralia</taxon>
        <taxon>Lophotrochozoa</taxon>
        <taxon>Platyhelminthes</taxon>
        <taxon>Cestoda</taxon>
        <taxon>Eucestoda</taxon>
        <taxon>Diphyllobothriidea</taxon>
        <taxon>Diphyllobothriidae</taxon>
        <taxon>Schistocephalus</taxon>
    </lineage>
</organism>
<dbReference type="Proteomes" id="UP000275846">
    <property type="component" value="Unassembled WGS sequence"/>
</dbReference>
<proteinExistence type="predicted"/>
<dbReference type="EMBL" id="UYSU01034052">
    <property type="protein sequence ID" value="VDL93625.1"/>
    <property type="molecule type" value="Genomic_DNA"/>
</dbReference>